<evidence type="ECO:0000313" key="3">
    <source>
        <dbReference type="Proteomes" id="UP000438429"/>
    </source>
</evidence>
<evidence type="ECO:0000256" key="1">
    <source>
        <dbReference type="SAM" id="MobiDB-lite"/>
    </source>
</evidence>
<comment type="caution">
    <text evidence="2">The sequence shown here is derived from an EMBL/GenBank/DDBJ whole genome shotgun (WGS) entry which is preliminary data.</text>
</comment>
<protein>
    <submittedName>
        <fullName evidence="2">Uncharacterized protein</fullName>
    </submittedName>
</protein>
<feature type="compositionally biased region" description="Basic residues" evidence="1">
    <location>
        <begin position="1"/>
        <end position="14"/>
    </location>
</feature>
<accession>A0A6A4TE53</accession>
<dbReference type="AlphaFoldDB" id="A0A6A4TE53"/>
<evidence type="ECO:0000313" key="2">
    <source>
        <dbReference type="EMBL" id="KAF0043465.1"/>
    </source>
</evidence>
<proteinExistence type="predicted"/>
<reference evidence="2 3" key="1">
    <citation type="submission" date="2019-06" db="EMBL/GenBank/DDBJ databases">
        <title>Draft genomes of female and male turbot (Scophthalmus maximus).</title>
        <authorList>
            <person name="Xu H."/>
            <person name="Xu X.-W."/>
            <person name="Shao C."/>
            <person name="Chen S."/>
        </authorList>
    </citation>
    <scope>NUCLEOTIDE SEQUENCE [LARGE SCALE GENOMIC DNA]</scope>
    <source>
        <strain evidence="2">Ysfricsl-2016a</strain>
        <tissue evidence="2">Blood</tissue>
    </source>
</reference>
<dbReference type="Proteomes" id="UP000438429">
    <property type="component" value="Unassembled WGS sequence"/>
</dbReference>
<dbReference type="EMBL" id="VEVO01000004">
    <property type="protein sequence ID" value="KAF0043465.1"/>
    <property type="molecule type" value="Genomic_DNA"/>
</dbReference>
<organism evidence="2 3">
    <name type="scientific">Scophthalmus maximus</name>
    <name type="common">Turbot</name>
    <name type="synonym">Psetta maxima</name>
    <dbReference type="NCBI Taxonomy" id="52904"/>
    <lineage>
        <taxon>Eukaryota</taxon>
        <taxon>Metazoa</taxon>
        <taxon>Chordata</taxon>
        <taxon>Craniata</taxon>
        <taxon>Vertebrata</taxon>
        <taxon>Euteleostomi</taxon>
        <taxon>Actinopterygii</taxon>
        <taxon>Neopterygii</taxon>
        <taxon>Teleostei</taxon>
        <taxon>Neoteleostei</taxon>
        <taxon>Acanthomorphata</taxon>
        <taxon>Carangaria</taxon>
        <taxon>Pleuronectiformes</taxon>
        <taxon>Pleuronectoidei</taxon>
        <taxon>Scophthalmidae</taxon>
        <taxon>Scophthalmus</taxon>
    </lineage>
</organism>
<sequence length="78" mass="9115">MNSPRTRARVRAPSHRGGSQLPLSELNLHRRPLTVERASLQQNWKRLKERVVTISPDQRCERFRGGGVENEHKYGREK</sequence>
<feature type="region of interest" description="Disordered" evidence="1">
    <location>
        <begin position="1"/>
        <end position="22"/>
    </location>
</feature>
<name>A0A6A4TE53_SCOMX</name>
<gene>
    <name evidence="2" type="ORF">F2P81_004802</name>
</gene>